<organism evidence="4 5">
    <name type="scientific">Streptomyces virginiae</name>
    <name type="common">Streptomyces cinnamonensis</name>
    <dbReference type="NCBI Taxonomy" id="1961"/>
    <lineage>
        <taxon>Bacteria</taxon>
        <taxon>Bacillati</taxon>
        <taxon>Actinomycetota</taxon>
        <taxon>Actinomycetes</taxon>
        <taxon>Kitasatosporales</taxon>
        <taxon>Streptomycetaceae</taxon>
        <taxon>Streptomyces</taxon>
    </lineage>
</organism>
<sequence>MRSRRLVVSAAALAVGAGFLPGTAQAAGPAAPGVSAPPPESAPDEAAASESGTFRSPAERTVRTALPGAGAKGASAQASADASNLELAMWADIRTARSVSFGVNLYNGAPVPHEVTIDWGDGTTHQATTNGGEILRDVRHTYPRPGDYTITVTATDSVNHVQAVNQLQFSTAGSFFVPHAPTRLLDTRAGTGAAKAKVGAYTPVRLKIAGSAKVPAGVAAVVLNVTVTNTTAAGHVSVYPSGRERPESSNLNYDAGQTVPNQVIVPVGKDGYIELYNGGWKAVDLIADVTGYFDRAAADGYTSLNPVRFVDTREGLGTARGQVAGQGTFDVQITGRSGIPAGATAVALNVTVTDPKQAGHLTVFPSGQTAPSTSNLNFTPGQTVANSVIVPVGTDGRVNVRNGAWAGTDVIIDVVGYYGAGSKAAFTSTTPGIWKGAPWRLMDSRRLPAGSWPCLAGGYYPMNMDSMNRGDLPIEAYVLNLTVAGTTGAGHLSVAPDPYSMDAYRNGRPTPPPRPTTSALNWTAGKDVSNLVQAKPGPHEIVDLWNQSTREVHYVVDWFGEYDAY</sequence>
<evidence type="ECO:0000259" key="3">
    <source>
        <dbReference type="PROSITE" id="PS50093"/>
    </source>
</evidence>
<dbReference type="EMBL" id="BNDV01000016">
    <property type="protein sequence ID" value="GHI17384.1"/>
    <property type="molecule type" value="Genomic_DNA"/>
</dbReference>
<evidence type="ECO:0000256" key="1">
    <source>
        <dbReference type="SAM" id="MobiDB-lite"/>
    </source>
</evidence>
<dbReference type="Proteomes" id="UP000660554">
    <property type="component" value="Unassembled WGS sequence"/>
</dbReference>
<feature type="region of interest" description="Disordered" evidence="1">
    <location>
        <begin position="25"/>
        <end position="60"/>
    </location>
</feature>
<protein>
    <recommendedName>
        <fullName evidence="3">PKD domain-containing protein</fullName>
    </recommendedName>
</protein>
<evidence type="ECO:0000256" key="2">
    <source>
        <dbReference type="SAM" id="SignalP"/>
    </source>
</evidence>
<reference evidence="5" key="1">
    <citation type="submission" date="2020-09" db="EMBL/GenBank/DDBJ databases">
        <title>Whole genome shotgun sequence of Streptomyces cinnamonensis NBRC 15873.</title>
        <authorList>
            <person name="Komaki H."/>
            <person name="Tamura T."/>
        </authorList>
    </citation>
    <scope>NUCLEOTIDE SEQUENCE [LARGE SCALE GENOMIC DNA]</scope>
    <source>
        <strain evidence="5">NBRC 15873</strain>
    </source>
</reference>
<dbReference type="PROSITE" id="PS50093">
    <property type="entry name" value="PKD"/>
    <property type="match status" value="1"/>
</dbReference>
<dbReference type="CDD" id="cd00146">
    <property type="entry name" value="PKD"/>
    <property type="match status" value="1"/>
</dbReference>
<dbReference type="RefSeq" id="WP_191868911.1">
    <property type="nucleotide sequence ID" value="NZ_BMRU01000007.1"/>
</dbReference>
<comment type="caution">
    <text evidence="4">The sequence shown here is derived from an EMBL/GenBank/DDBJ whole genome shotgun (WGS) entry which is preliminary data.</text>
</comment>
<dbReference type="SUPFAM" id="SSF49299">
    <property type="entry name" value="PKD domain"/>
    <property type="match status" value="1"/>
</dbReference>
<feature type="chain" id="PRO_5046378689" description="PKD domain-containing protein" evidence="2">
    <location>
        <begin position="27"/>
        <end position="565"/>
    </location>
</feature>
<proteinExistence type="predicted"/>
<dbReference type="InterPro" id="IPR013783">
    <property type="entry name" value="Ig-like_fold"/>
</dbReference>
<dbReference type="InterPro" id="IPR000601">
    <property type="entry name" value="PKD_dom"/>
</dbReference>
<feature type="signal peptide" evidence="2">
    <location>
        <begin position="1"/>
        <end position="26"/>
    </location>
</feature>
<dbReference type="InterPro" id="IPR006311">
    <property type="entry name" value="TAT_signal"/>
</dbReference>
<dbReference type="GeneID" id="86954675"/>
<keyword evidence="2" id="KW-0732">Signal</keyword>
<gene>
    <name evidence="4" type="ORF">Scinn_68470</name>
</gene>
<dbReference type="Gene3D" id="2.60.40.10">
    <property type="entry name" value="Immunoglobulins"/>
    <property type="match status" value="1"/>
</dbReference>
<accession>A0ABQ3NX83</accession>
<feature type="compositionally biased region" description="Low complexity" evidence="1">
    <location>
        <begin position="25"/>
        <end position="34"/>
    </location>
</feature>
<dbReference type="Pfam" id="PF00801">
    <property type="entry name" value="PKD"/>
    <property type="match status" value="1"/>
</dbReference>
<name>A0ABQ3NX83_STRVG</name>
<dbReference type="PROSITE" id="PS51318">
    <property type="entry name" value="TAT"/>
    <property type="match status" value="1"/>
</dbReference>
<dbReference type="InterPro" id="IPR035986">
    <property type="entry name" value="PKD_dom_sf"/>
</dbReference>
<keyword evidence="5" id="KW-1185">Reference proteome</keyword>
<evidence type="ECO:0000313" key="5">
    <source>
        <dbReference type="Proteomes" id="UP000660554"/>
    </source>
</evidence>
<feature type="domain" description="PKD" evidence="3">
    <location>
        <begin position="118"/>
        <end position="159"/>
    </location>
</feature>
<evidence type="ECO:0000313" key="4">
    <source>
        <dbReference type="EMBL" id="GHI17384.1"/>
    </source>
</evidence>